<comment type="caution">
    <text evidence="5">The sequence shown here is derived from an EMBL/GenBank/DDBJ whole genome shotgun (WGS) entry which is preliminary data.</text>
</comment>
<evidence type="ECO:0000256" key="2">
    <source>
        <dbReference type="ARBA" id="ARBA00022741"/>
    </source>
</evidence>
<dbReference type="InterPro" id="IPR027417">
    <property type="entry name" value="P-loop_NTPase"/>
</dbReference>
<protein>
    <submittedName>
        <fullName evidence="5">ABC transporter ATP-binding protein</fullName>
    </submittedName>
</protein>
<proteinExistence type="predicted"/>
<accession>A0ABW3D0A6</accession>
<dbReference type="SUPFAM" id="SSF52540">
    <property type="entry name" value="P-loop containing nucleoside triphosphate hydrolases"/>
    <property type="match status" value="1"/>
</dbReference>
<dbReference type="Pfam" id="PF00005">
    <property type="entry name" value="ABC_tran"/>
    <property type="match status" value="1"/>
</dbReference>
<dbReference type="InterPro" id="IPR050153">
    <property type="entry name" value="Metal_Ion_Import_ABC"/>
</dbReference>
<dbReference type="PROSITE" id="PS50893">
    <property type="entry name" value="ABC_TRANSPORTER_2"/>
    <property type="match status" value="1"/>
</dbReference>
<dbReference type="PANTHER" id="PTHR42734:SF21">
    <property type="entry name" value="IRON ABC TRANSPORTER, ATP-BINDING PROTEIN"/>
    <property type="match status" value="1"/>
</dbReference>
<dbReference type="CDD" id="cd03214">
    <property type="entry name" value="ABC_Iron-Siderophores_B12_Hemin"/>
    <property type="match status" value="1"/>
</dbReference>
<gene>
    <name evidence="5" type="ORF">ACFQ1M_09170</name>
</gene>
<evidence type="ECO:0000256" key="3">
    <source>
        <dbReference type="ARBA" id="ARBA00022840"/>
    </source>
</evidence>
<dbReference type="SMART" id="SM00382">
    <property type="entry name" value="AAA"/>
    <property type="match status" value="1"/>
</dbReference>
<evidence type="ECO:0000313" key="5">
    <source>
        <dbReference type="EMBL" id="MFD0862381.1"/>
    </source>
</evidence>
<evidence type="ECO:0000256" key="1">
    <source>
        <dbReference type="ARBA" id="ARBA00022448"/>
    </source>
</evidence>
<organism evidence="5 6">
    <name type="scientific">Sungkyunkwania multivorans</name>
    <dbReference type="NCBI Taxonomy" id="1173618"/>
    <lineage>
        <taxon>Bacteria</taxon>
        <taxon>Pseudomonadati</taxon>
        <taxon>Bacteroidota</taxon>
        <taxon>Flavobacteriia</taxon>
        <taxon>Flavobacteriales</taxon>
        <taxon>Flavobacteriaceae</taxon>
        <taxon>Sungkyunkwania</taxon>
    </lineage>
</organism>
<dbReference type="GO" id="GO:0005524">
    <property type="term" value="F:ATP binding"/>
    <property type="evidence" value="ECO:0007669"/>
    <property type="project" value="UniProtKB-KW"/>
</dbReference>
<keyword evidence="2" id="KW-0547">Nucleotide-binding</keyword>
<keyword evidence="3 5" id="KW-0067">ATP-binding</keyword>
<name>A0ABW3D0A6_9FLAO</name>
<keyword evidence="1" id="KW-0813">Transport</keyword>
<dbReference type="InterPro" id="IPR003593">
    <property type="entry name" value="AAA+_ATPase"/>
</dbReference>
<evidence type="ECO:0000259" key="4">
    <source>
        <dbReference type="PROSITE" id="PS50893"/>
    </source>
</evidence>
<feature type="domain" description="ABC transporter" evidence="4">
    <location>
        <begin position="10"/>
        <end position="250"/>
    </location>
</feature>
<dbReference type="RefSeq" id="WP_386407257.1">
    <property type="nucleotide sequence ID" value="NZ_JBHTJH010000005.1"/>
</dbReference>
<dbReference type="Gene3D" id="3.40.50.300">
    <property type="entry name" value="P-loop containing nucleotide triphosphate hydrolases"/>
    <property type="match status" value="1"/>
</dbReference>
<evidence type="ECO:0000313" key="6">
    <source>
        <dbReference type="Proteomes" id="UP001596978"/>
    </source>
</evidence>
<dbReference type="InterPro" id="IPR003439">
    <property type="entry name" value="ABC_transporter-like_ATP-bd"/>
</dbReference>
<keyword evidence="6" id="KW-1185">Reference proteome</keyword>
<sequence>MKDTTINTILKVEHLSIGYKTKKGPQVIGEDISFHLKSGALVALVGANGIGKSTLLRTLAKIQRPLSGDIFLKDRSLTKQNSIELAATLSLVLTEQIPSKNLTVFELVALGRQPYTNWVGTLSEKDAKKVREALALVQIDDIMDKKCFELSDGQLQKAMIARAIAQDTDLIILDEPTTHLDIYHKAYILKLLRKIAHETKKTVLFSTHEIEVAIQLCDQMVVMNERETVSGSPDTLIADKSFDQIFPSDLIQFDSQTRSFKVKNNE</sequence>
<dbReference type="Proteomes" id="UP001596978">
    <property type="component" value="Unassembled WGS sequence"/>
</dbReference>
<dbReference type="PANTHER" id="PTHR42734">
    <property type="entry name" value="METAL TRANSPORT SYSTEM ATP-BINDING PROTEIN TM_0124-RELATED"/>
    <property type="match status" value="1"/>
</dbReference>
<reference evidence="6" key="1">
    <citation type="journal article" date="2019" name="Int. J. Syst. Evol. Microbiol.">
        <title>The Global Catalogue of Microorganisms (GCM) 10K type strain sequencing project: providing services to taxonomists for standard genome sequencing and annotation.</title>
        <authorList>
            <consortium name="The Broad Institute Genomics Platform"/>
            <consortium name="The Broad Institute Genome Sequencing Center for Infectious Disease"/>
            <person name="Wu L."/>
            <person name="Ma J."/>
        </authorList>
    </citation>
    <scope>NUCLEOTIDE SEQUENCE [LARGE SCALE GENOMIC DNA]</scope>
    <source>
        <strain evidence="6">CCUG 62952</strain>
    </source>
</reference>
<dbReference type="EMBL" id="JBHTJH010000005">
    <property type="protein sequence ID" value="MFD0862381.1"/>
    <property type="molecule type" value="Genomic_DNA"/>
</dbReference>